<evidence type="ECO:0000256" key="5">
    <source>
        <dbReference type="ARBA" id="ARBA00022741"/>
    </source>
</evidence>
<evidence type="ECO:0000256" key="6">
    <source>
        <dbReference type="ARBA" id="ARBA00022840"/>
    </source>
</evidence>
<dbReference type="InterPro" id="IPR023468">
    <property type="entry name" value="Riboflavin_kinase"/>
</dbReference>
<dbReference type="PANTHER" id="PTHR22749:SF6">
    <property type="entry name" value="RIBOFLAVIN KINASE"/>
    <property type="match status" value="1"/>
</dbReference>
<dbReference type="EC" id="2.7.1.26" evidence="1"/>
<dbReference type="Pfam" id="PF01687">
    <property type="entry name" value="Flavokinase"/>
    <property type="match status" value="1"/>
</dbReference>
<dbReference type="Proteomes" id="UP000034849">
    <property type="component" value="Unassembled WGS sequence"/>
</dbReference>
<proteinExistence type="predicted"/>
<feature type="domain" description="Riboflavin kinase" evidence="8">
    <location>
        <begin position="1"/>
        <end position="114"/>
    </location>
</feature>
<dbReference type="InterPro" id="IPR023465">
    <property type="entry name" value="Riboflavin_kinase_dom_sf"/>
</dbReference>
<evidence type="ECO:0000259" key="8">
    <source>
        <dbReference type="SMART" id="SM00904"/>
    </source>
</evidence>
<evidence type="ECO:0000313" key="9">
    <source>
        <dbReference type="EMBL" id="KKQ27278.1"/>
    </source>
</evidence>
<dbReference type="GO" id="GO:0009398">
    <property type="term" value="P:FMN biosynthetic process"/>
    <property type="evidence" value="ECO:0007669"/>
    <property type="project" value="TreeGrafter"/>
</dbReference>
<keyword evidence="4 9" id="KW-0808">Transferase</keyword>
<dbReference type="SMART" id="SM00904">
    <property type="entry name" value="Flavokinase"/>
    <property type="match status" value="1"/>
</dbReference>
<dbReference type="EMBL" id="LBSX01000011">
    <property type="protein sequence ID" value="KKQ27278.1"/>
    <property type="molecule type" value="Genomic_DNA"/>
</dbReference>
<comment type="caution">
    <text evidence="9">The sequence shown here is derived from an EMBL/GenBank/DDBJ whole genome shotgun (WGS) entry which is preliminary data.</text>
</comment>
<dbReference type="GO" id="GO:0008531">
    <property type="term" value="F:riboflavin kinase activity"/>
    <property type="evidence" value="ECO:0007669"/>
    <property type="project" value="UniProtKB-EC"/>
</dbReference>
<dbReference type="STRING" id="1619046.US42_C0011G0016"/>
<organism evidence="9 10">
    <name type="scientific">Candidatus Magasanikbacteria bacterium GW2011_GWC2_37_14</name>
    <dbReference type="NCBI Taxonomy" id="1619046"/>
    <lineage>
        <taxon>Bacteria</taxon>
        <taxon>Candidatus Magasanikiibacteriota</taxon>
    </lineage>
</organism>
<evidence type="ECO:0000313" key="10">
    <source>
        <dbReference type="Proteomes" id="UP000034849"/>
    </source>
</evidence>
<gene>
    <name evidence="9" type="ORF">US42_C0011G0016</name>
</gene>
<keyword evidence="6" id="KW-0067">ATP-binding</keyword>
<dbReference type="Gene3D" id="2.40.30.30">
    <property type="entry name" value="Riboflavin kinase-like"/>
    <property type="match status" value="1"/>
</dbReference>
<dbReference type="PATRIC" id="fig|1619046.3.peg.733"/>
<evidence type="ECO:0000256" key="4">
    <source>
        <dbReference type="ARBA" id="ARBA00022679"/>
    </source>
</evidence>
<reference evidence="9 10" key="1">
    <citation type="journal article" date="2015" name="Nature">
        <title>rRNA introns, odd ribosomes, and small enigmatic genomes across a large radiation of phyla.</title>
        <authorList>
            <person name="Brown C.T."/>
            <person name="Hug L.A."/>
            <person name="Thomas B.C."/>
            <person name="Sharon I."/>
            <person name="Castelle C.J."/>
            <person name="Singh A."/>
            <person name="Wilkins M.J."/>
            <person name="Williams K.H."/>
            <person name="Banfield J.F."/>
        </authorList>
    </citation>
    <scope>NUCLEOTIDE SEQUENCE [LARGE SCALE GENOMIC DNA]</scope>
</reference>
<dbReference type="GO" id="GO:0009231">
    <property type="term" value="P:riboflavin biosynthetic process"/>
    <property type="evidence" value="ECO:0007669"/>
    <property type="project" value="InterPro"/>
</dbReference>
<keyword evidence="5" id="KW-0547">Nucleotide-binding</keyword>
<dbReference type="InterPro" id="IPR015865">
    <property type="entry name" value="Riboflavin_kinase_bac/euk"/>
</dbReference>
<name>A0A0G0G846_9BACT</name>
<accession>A0A0G0G846</accession>
<evidence type="ECO:0000256" key="1">
    <source>
        <dbReference type="ARBA" id="ARBA00012105"/>
    </source>
</evidence>
<dbReference type="PANTHER" id="PTHR22749">
    <property type="entry name" value="RIBOFLAVIN KINASE/FMN ADENYLYLTRANSFERASE"/>
    <property type="match status" value="1"/>
</dbReference>
<evidence type="ECO:0000256" key="3">
    <source>
        <dbReference type="ARBA" id="ARBA00022643"/>
    </source>
</evidence>
<protein>
    <recommendedName>
        <fullName evidence="1">riboflavin kinase</fullName>
        <ecNumber evidence="1">2.7.1.26</ecNumber>
    </recommendedName>
</protein>
<dbReference type="GO" id="GO:0005524">
    <property type="term" value="F:ATP binding"/>
    <property type="evidence" value="ECO:0007669"/>
    <property type="project" value="UniProtKB-KW"/>
</dbReference>
<keyword evidence="2" id="KW-0285">Flavoprotein</keyword>
<comment type="catalytic activity">
    <reaction evidence="7">
        <text>riboflavin + ATP = FMN + ADP + H(+)</text>
        <dbReference type="Rhea" id="RHEA:14357"/>
        <dbReference type="ChEBI" id="CHEBI:15378"/>
        <dbReference type="ChEBI" id="CHEBI:30616"/>
        <dbReference type="ChEBI" id="CHEBI:57986"/>
        <dbReference type="ChEBI" id="CHEBI:58210"/>
        <dbReference type="ChEBI" id="CHEBI:456216"/>
        <dbReference type="EC" id="2.7.1.26"/>
    </reaction>
</comment>
<dbReference type="AlphaFoldDB" id="A0A0G0G846"/>
<dbReference type="SUPFAM" id="SSF82114">
    <property type="entry name" value="Riboflavin kinase-like"/>
    <property type="match status" value="1"/>
</dbReference>
<evidence type="ECO:0000256" key="2">
    <source>
        <dbReference type="ARBA" id="ARBA00022630"/>
    </source>
</evidence>
<evidence type="ECO:0000256" key="7">
    <source>
        <dbReference type="ARBA" id="ARBA00047880"/>
    </source>
</evidence>
<sequence>MFGGKVIKGEGIGKKLGFPTANLEIFKKDLNLQPGVYAVKVIWDHKIFAGALAIQIEPYKVEVYLLDYQGPDFYGVYLEVEPVQKVGEQEKYPNTEELIEKITLDVEKVRAIIK</sequence>
<keyword evidence="3" id="KW-0288">FMN</keyword>